<keyword evidence="2" id="KW-0472">Membrane</keyword>
<comment type="caution">
    <text evidence="3">The sequence shown here is derived from an EMBL/GenBank/DDBJ whole genome shotgun (WGS) entry which is preliminary data.</text>
</comment>
<keyword evidence="2" id="KW-0812">Transmembrane</keyword>
<keyword evidence="4" id="KW-1185">Reference proteome</keyword>
<evidence type="ECO:0000256" key="2">
    <source>
        <dbReference type="SAM" id="Phobius"/>
    </source>
</evidence>
<evidence type="ECO:0000313" key="4">
    <source>
        <dbReference type="Proteomes" id="UP001552594"/>
    </source>
</evidence>
<accession>A0ABV3JWD5</accession>
<dbReference type="RefSeq" id="WP_161968589.1">
    <property type="nucleotide sequence ID" value="NZ_JBFAUK010000007.1"/>
</dbReference>
<gene>
    <name evidence="3" type="ORF">AB0L16_12140</name>
</gene>
<evidence type="ECO:0000256" key="1">
    <source>
        <dbReference type="SAM" id="MobiDB-lite"/>
    </source>
</evidence>
<dbReference type="Proteomes" id="UP001552594">
    <property type="component" value="Unassembled WGS sequence"/>
</dbReference>
<reference evidence="3 4" key="1">
    <citation type="submission" date="2024-06" db="EMBL/GenBank/DDBJ databases">
        <title>The Natural Products Discovery Center: Release of the First 8490 Sequenced Strains for Exploring Actinobacteria Biosynthetic Diversity.</title>
        <authorList>
            <person name="Kalkreuter E."/>
            <person name="Kautsar S.A."/>
            <person name="Yang D."/>
            <person name="Bader C.D."/>
            <person name="Teijaro C.N."/>
            <person name="Fluegel L."/>
            <person name="Davis C.M."/>
            <person name="Simpson J.R."/>
            <person name="Lauterbach L."/>
            <person name="Steele A.D."/>
            <person name="Gui C."/>
            <person name="Meng S."/>
            <person name="Li G."/>
            <person name="Viehrig K."/>
            <person name="Ye F."/>
            <person name="Su P."/>
            <person name="Kiefer A.F."/>
            <person name="Nichols A."/>
            <person name="Cepeda A.J."/>
            <person name="Yan W."/>
            <person name="Fan B."/>
            <person name="Jiang Y."/>
            <person name="Adhikari A."/>
            <person name="Zheng C.-J."/>
            <person name="Schuster L."/>
            <person name="Cowan T.M."/>
            <person name="Smanski M.J."/>
            <person name="Chevrette M.G."/>
            <person name="De Carvalho L.P.S."/>
            <person name="Shen B."/>
        </authorList>
    </citation>
    <scope>NUCLEOTIDE SEQUENCE [LARGE SCALE GENOMIC DNA]</scope>
    <source>
        <strain evidence="3 4">NPDC052347</strain>
    </source>
</reference>
<feature type="transmembrane region" description="Helical" evidence="2">
    <location>
        <begin position="45"/>
        <end position="66"/>
    </location>
</feature>
<feature type="region of interest" description="Disordered" evidence="1">
    <location>
        <begin position="1"/>
        <end position="28"/>
    </location>
</feature>
<dbReference type="EMBL" id="JBFAUK010000007">
    <property type="protein sequence ID" value="MEV5507211.1"/>
    <property type="molecule type" value="Genomic_DNA"/>
</dbReference>
<name>A0ABV3JWD5_STRON</name>
<protein>
    <submittedName>
        <fullName evidence="3">Uncharacterized protein</fullName>
    </submittedName>
</protein>
<sequence>MSTEAEHIPVTVPPPPPYAPWTGEPPARTPAPDILTRPGTRRRTASAVCAVLGFGLIAGAAAGSWLTAGPPERTAAQKAYQRGGTRWRQVPVDELFPRTVHGAGAGPGGADRDWERVGVAPESDCAAGFDPPLTRELAPAGCRRLLRATYADATATTVTTVGLLVTEATQDRMRELRKRFAAQGLDERPDLMPHPYAPPGTVAERFGDAQRASWRIEVLPDLPAVVYAVTGFTDGRTGTPPQAAAQAVAPGATTAPAQAGLGHDAMALTGLLARGYRRAAEVPEGGR</sequence>
<organism evidence="3 4">
    <name type="scientific">Streptomyces orinoci</name>
    <name type="common">Streptoverticillium orinoci</name>
    <dbReference type="NCBI Taxonomy" id="67339"/>
    <lineage>
        <taxon>Bacteria</taxon>
        <taxon>Bacillati</taxon>
        <taxon>Actinomycetota</taxon>
        <taxon>Actinomycetes</taxon>
        <taxon>Kitasatosporales</taxon>
        <taxon>Streptomycetaceae</taxon>
        <taxon>Streptomyces</taxon>
    </lineage>
</organism>
<keyword evidence="2" id="KW-1133">Transmembrane helix</keyword>
<proteinExistence type="predicted"/>
<evidence type="ECO:0000313" key="3">
    <source>
        <dbReference type="EMBL" id="MEV5507211.1"/>
    </source>
</evidence>